<dbReference type="STRING" id="1300344.I598_2129"/>
<dbReference type="PATRIC" id="fig|1300344.3.peg.2137"/>
<feature type="transmembrane region" description="Helical" evidence="7">
    <location>
        <begin position="12"/>
        <end position="32"/>
    </location>
</feature>
<feature type="transmembrane region" description="Helical" evidence="7">
    <location>
        <begin position="115"/>
        <end position="133"/>
    </location>
</feature>
<dbReference type="AlphaFoldDB" id="A0A161IM55"/>
<keyword evidence="9" id="KW-1185">Reference proteome</keyword>
<evidence type="ECO:0000256" key="6">
    <source>
        <dbReference type="ARBA" id="ARBA00023136"/>
    </source>
</evidence>
<comment type="similarity">
    <text evidence="2">Belongs to the CPA3 antiporters (TC 2.A.63) subunit E family.</text>
</comment>
<keyword evidence="4 7" id="KW-0812">Transmembrane</keyword>
<dbReference type="EMBL" id="CP014209">
    <property type="protein sequence ID" value="ANC31670.1"/>
    <property type="molecule type" value="Genomic_DNA"/>
</dbReference>
<dbReference type="PANTHER" id="PTHR34584">
    <property type="entry name" value="NA(+)/H(+) ANTIPORTER SUBUNIT E1"/>
    <property type="match status" value="1"/>
</dbReference>
<gene>
    <name evidence="8" type="ORF">I598_2129</name>
</gene>
<keyword evidence="5 7" id="KW-1133">Transmembrane helix</keyword>
<proteinExistence type="inferred from homology"/>
<name>A0A161IM55_9MICO</name>
<protein>
    <submittedName>
        <fullName evidence="8">Putative monovalent cation/H+ antiporter subunit E</fullName>
    </submittedName>
</protein>
<evidence type="ECO:0000256" key="7">
    <source>
        <dbReference type="SAM" id="Phobius"/>
    </source>
</evidence>
<keyword evidence="6 7" id="KW-0472">Membrane</keyword>
<keyword evidence="3" id="KW-1003">Cell membrane</keyword>
<dbReference type="RefSeq" id="WP_083973179.1">
    <property type="nucleotide sequence ID" value="NZ_CP014209.1"/>
</dbReference>
<accession>A0A161IM55</accession>
<feature type="transmembrane region" description="Helical" evidence="7">
    <location>
        <begin position="69"/>
        <end position="95"/>
    </location>
</feature>
<reference evidence="8 9" key="1">
    <citation type="submission" date="2016-01" db="EMBL/GenBank/DDBJ databases">
        <title>Complete genome sequence of a soil Actinobacterium, Isoptericola dokdonensis DS-3.</title>
        <authorList>
            <person name="Kwon S.-K."/>
            <person name="Kim J.F."/>
        </authorList>
    </citation>
    <scope>NUCLEOTIDE SEQUENCE [LARGE SCALE GENOMIC DNA]</scope>
    <source>
        <strain evidence="8 9">DS-3</strain>
    </source>
</reference>
<dbReference type="Proteomes" id="UP000076794">
    <property type="component" value="Chromosome"/>
</dbReference>
<evidence type="ECO:0000256" key="1">
    <source>
        <dbReference type="ARBA" id="ARBA00004651"/>
    </source>
</evidence>
<organism evidence="8 9">
    <name type="scientific">Isoptericola dokdonensis DS-3</name>
    <dbReference type="NCBI Taxonomy" id="1300344"/>
    <lineage>
        <taxon>Bacteria</taxon>
        <taxon>Bacillati</taxon>
        <taxon>Actinomycetota</taxon>
        <taxon>Actinomycetes</taxon>
        <taxon>Micrococcales</taxon>
        <taxon>Promicromonosporaceae</taxon>
        <taxon>Isoptericola</taxon>
    </lineage>
</organism>
<evidence type="ECO:0000256" key="5">
    <source>
        <dbReference type="ARBA" id="ARBA00022989"/>
    </source>
</evidence>
<dbReference type="NCBIfam" id="NF006521">
    <property type="entry name" value="PRK08965.1-5"/>
    <property type="match status" value="1"/>
</dbReference>
<evidence type="ECO:0000313" key="9">
    <source>
        <dbReference type="Proteomes" id="UP000076794"/>
    </source>
</evidence>
<dbReference type="PANTHER" id="PTHR34584:SF1">
    <property type="entry name" value="NA(+)_H(+) ANTIPORTER SUBUNIT E1"/>
    <property type="match status" value="1"/>
</dbReference>
<dbReference type="GO" id="GO:0008324">
    <property type="term" value="F:monoatomic cation transmembrane transporter activity"/>
    <property type="evidence" value="ECO:0007669"/>
    <property type="project" value="InterPro"/>
</dbReference>
<evidence type="ECO:0000256" key="2">
    <source>
        <dbReference type="ARBA" id="ARBA00006228"/>
    </source>
</evidence>
<evidence type="ECO:0000256" key="4">
    <source>
        <dbReference type="ARBA" id="ARBA00022692"/>
    </source>
</evidence>
<dbReference type="InterPro" id="IPR002758">
    <property type="entry name" value="Cation_antiport_E"/>
</dbReference>
<feature type="transmembrane region" description="Helical" evidence="7">
    <location>
        <begin position="38"/>
        <end position="57"/>
    </location>
</feature>
<evidence type="ECO:0000313" key="8">
    <source>
        <dbReference type="EMBL" id="ANC31670.1"/>
    </source>
</evidence>
<comment type="subcellular location">
    <subcellularLocation>
        <location evidence="1">Cell membrane</location>
        <topology evidence="1">Multi-pass membrane protein</topology>
    </subcellularLocation>
</comment>
<dbReference type="GO" id="GO:0005886">
    <property type="term" value="C:plasma membrane"/>
    <property type="evidence" value="ECO:0007669"/>
    <property type="project" value="UniProtKB-SubCell"/>
</dbReference>
<evidence type="ECO:0000256" key="3">
    <source>
        <dbReference type="ARBA" id="ARBA00022475"/>
    </source>
</evidence>
<sequence length="206" mass="22328">MIAARRTLARRLRHTLGQWPALLFLTLVWVLLWGDLSWANLVGGATLALVVLLLFPLPSVSARGRFRPWPFVVLVWRFALDLVVASFQVAFLALRPGYRPSGAVVQVQLRNPDDLFLTATAVLSTLVPGTLVIETRRRTGAVYLHVLDLERSGGTEAVRADILRLEERVLRAFAPDDVLARCGLGPDGAAGATTAAQGGADQGGDR</sequence>
<dbReference type="Pfam" id="PF01899">
    <property type="entry name" value="MNHE"/>
    <property type="match status" value="1"/>
</dbReference>
<dbReference type="KEGG" id="ido:I598_2129"/>